<dbReference type="EMBL" id="LAZR01050985">
    <property type="protein sequence ID" value="KKK86139.1"/>
    <property type="molecule type" value="Genomic_DNA"/>
</dbReference>
<accession>A0A0F9B651</accession>
<sequence length="46" mass="5200">MVNVNDVEIVGFGIKEDPTRDFTGKSDEQMKLVGLDPKAKWEYEGL</sequence>
<evidence type="ECO:0000313" key="1">
    <source>
        <dbReference type="EMBL" id="KKK86139.1"/>
    </source>
</evidence>
<gene>
    <name evidence="1" type="ORF">LCGC14_2766220</name>
</gene>
<dbReference type="AlphaFoldDB" id="A0A0F9B651"/>
<name>A0A0F9B651_9ZZZZ</name>
<proteinExistence type="predicted"/>
<comment type="caution">
    <text evidence="1">The sequence shown here is derived from an EMBL/GenBank/DDBJ whole genome shotgun (WGS) entry which is preliminary data.</text>
</comment>
<protein>
    <submittedName>
        <fullName evidence="1">Uncharacterized protein</fullName>
    </submittedName>
</protein>
<reference evidence="1" key="1">
    <citation type="journal article" date="2015" name="Nature">
        <title>Complex archaea that bridge the gap between prokaryotes and eukaryotes.</title>
        <authorList>
            <person name="Spang A."/>
            <person name="Saw J.H."/>
            <person name="Jorgensen S.L."/>
            <person name="Zaremba-Niedzwiedzka K."/>
            <person name="Martijn J."/>
            <person name="Lind A.E."/>
            <person name="van Eijk R."/>
            <person name="Schleper C."/>
            <person name="Guy L."/>
            <person name="Ettema T.J."/>
        </authorList>
    </citation>
    <scope>NUCLEOTIDE SEQUENCE</scope>
</reference>
<organism evidence="1">
    <name type="scientific">marine sediment metagenome</name>
    <dbReference type="NCBI Taxonomy" id="412755"/>
    <lineage>
        <taxon>unclassified sequences</taxon>
        <taxon>metagenomes</taxon>
        <taxon>ecological metagenomes</taxon>
    </lineage>
</organism>